<gene>
    <name evidence="1" type="ORF">METZ01_LOCUS285933</name>
</gene>
<name>A0A382L8W6_9ZZZZ</name>
<dbReference type="EMBL" id="UINC01085484">
    <property type="protein sequence ID" value="SVC33079.1"/>
    <property type="molecule type" value="Genomic_DNA"/>
</dbReference>
<sequence length="23" mass="2459">MNDKLFIFAVGGGGSKFTLPFLV</sequence>
<organism evidence="1">
    <name type="scientific">marine metagenome</name>
    <dbReference type="NCBI Taxonomy" id="408172"/>
    <lineage>
        <taxon>unclassified sequences</taxon>
        <taxon>metagenomes</taxon>
        <taxon>ecological metagenomes</taxon>
    </lineage>
</organism>
<accession>A0A382L8W6</accession>
<evidence type="ECO:0000313" key="1">
    <source>
        <dbReference type="EMBL" id="SVC33079.1"/>
    </source>
</evidence>
<protein>
    <submittedName>
        <fullName evidence="1">Uncharacterized protein</fullName>
    </submittedName>
</protein>
<proteinExistence type="predicted"/>
<reference evidence="1" key="1">
    <citation type="submission" date="2018-05" db="EMBL/GenBank/DDBJ databases">
        <authorList>
            <person name="Lanie J.A."/>
            <person name="Ng W.-L."/>
            <person name="Kazmierczak K.M."/>
            <person name="Andrzejewski T.M."/>
            <person name="Davidsen T.M."/>
            <person name="Wayne K.J."/>
            <person name="Tettelin H."/>
            <person name="Glass J.I."/>
            <person name="Rusch D."/>
            <person name="Podicherti R."/>
            <person name="Tsui H.-C.T."/>
            <person name="Winkler M.E."/>
        </authorList>
    </citation>
    <scope>NUCLEOTIDE SEQUENCE</scope>
</reference>
<dbReference type="AlphaFoldDB" id="A0A382L8W6"/>